<dbReference type="Pfam" id="PF00094">
    <property type="entry name" value="VWD"/>
    <property type="match status" value="1"/>
</dbReference>
<evidence type="ECO:0000256" key="1">
    <source>
        <dbReference type="ARBA" id="ARBA00023157"/>
    </source>
</evidence>
<dbReference type="InterPro" id="IPR036084">
    <property type="entry name" value="Ser_inhib-like_sf"/>
</dbReference>
<dbReference type="SUPFAM" id="SSF57567">
    <property type="entry name" value="Serine protease inhibitors"/>
    <property type="match status" value="1"/>
</dbReference>
<evidence type="ECO:0000313" key="5">
    <source>
        <dbReference type="Proteomes" id="UP000261360"/>
    </source>
</evidence>
<dbReference type="InterPro" id="IPR001846">
    <property type="entry name" value="VWF_type-D"/>
</dbReference>
<dbReference type="Gene3D" id="2.10.25.10">
    <property type="entry name" value="Laminin"/>
    <property type="match status" value="1"/>
</dbReference>
<dbReference type="SMART" id="SM00216">
    <property type="entry name" value="VWD"/>
    <property type="match status" value="1"/>
</dbReference>
<protein>
    <recommendedName>
        <fullName evidence="3">VWFD domain-containing protein</fullName>
    </recommendedName>
</protein>
<feature type="domain" description="VWFD" evidence="3">
    <location>
        <begin position="188"/>
        <end position="356"/>
    </location>
</feature>
<dbReference type="InterPro" id="IPR002919">
    <property type="entry name" value="TIL_dom"/>
</dbReference>
<dbReference type="GeneTree" id="ENSGT00950000183155"/>
<sequence>MITFHILFFKIYDCSAVIDPKVFHDICLYDVCMGEGMKNFLCNTLQVYADTCQRAGIKIHDWRYLAHCSLPSCPENSHYEFCGNACPATCENPDAARTCNKSCVETCVCDEGFLLSGTKCVPKAQCGCLYEGHYIEAGVSFFTDDLCTEKCTCNQITKKVDCQKPGCKQGYECKVVDDLLGCHPLAYTECSMTAGPHFETFDGHDYNFHGTCVYQLAGVCSKDPSLQQFEVFVQNDAKNVGSVIFSDKSHLELNNLVFQVNGEITNLPVKLKGNITVHQVGDFAEIKADFGLLVSYDWLSTVQVKVPSTYDGAMCGLCGNNNHNPKDDLLLKNGTRAASAEELGKSWRVAEIPGCVDGCKNESQCPSCDITQKEKYETDRYCGLIRSPTGPFHECHAIINPESIFKNCVYDVCLYNGKKGSWCANLRRYTIECQKRGVNVSHWRRDDFCPISKMGTENYISMDGIHLNFCPPIYDEMGL</sequence>
<dbReference type="Pfam" id="PF08742">
    <property type="entry name" value="C8"/>
    <property type="match status" value="2"/>
</dbReference>
<evidence type="ECO:0000256" key="2">
    <source>
        <dbReference type="ARBA" id="ARBA00023180"/>
    </source>
</evidence>
<dbReference type="PANTHER" id="PTHR11339">
    <property type="entry name" value="EXTRACELLULAR MATRIX GLYCOPROTEIN RELATED"/>
    <property type="match status" value="1"/>
</dbReference>
<evidence type="ECO:0000259" key="3">
    <source>
        <dbReference type="PROSITE" id="PS51233"/>
    </source>
</evidence>
<accession>A0A3B4XMR2</accession>
<dbReference type="PANTHER" id="PTHR11339:SF244">
    <property type="entry name" value="IGGFC-BINDING PROTEIN"/>
    <property type="match status" value="1"/>
</dbReference>
<reference evidence="4" key="2">
    <citation type="submission" date="2025-09" db="UniProtKB">
        <authorList>
            <consortium name="Ensembl"/>
        </authorList>
    </citation>
    <scope>IDENTIFICATION</scope>
</reference>
<dbReference type="CDD" id="cd19941">
    <property type="entry name" value="TIL"/>
    <property type="match status" value="1"/>
</dbReference>
<dbReference type="AlphaFoldDB" id="A0A3B4XMR2"/>
<dbReference type="GO" id="GO:0031012">
    <property type="term" value="C:extracellular matrix"/>
    <property type="evidence" value="ECO:0007669"/>
    <property type="project" value="TreeGrafter"/>
</dbReference>
<name>A0A3B4XMR2_SERLL</name>
<dbReference type="Pfam" id="PF12714">
    <property type="entry name" value="TILa"/>
    <property type="match status" value="1"/>
</dbReference>
<dbReference type="Ensembl" id="ENSSLDT00000020070.1">
    <property type="protein sequence ID" value="ENSSLDP00000019419.1"/>
    <property type="gene ID" value="ENSSLDG00000015233.1"/>
</dbReference>
<dbReference type="STRING" id="1841481.ENSSLDP00000019419"/>
<dbReference type="PROSITE" id="PS51233">
    <property type="entry name" value="VWFD"/>
    <property type="match status" value="1"/>
</dbReference>
<organism evidence="4 5">
    <name type="scientific">Seriola lalandi dorsalis</name>
    <dbReference type="NCBI Taxonomy" id="1841481"/>
    <lineage>
        <taxon>Eukaryota</taxon>
        <taxon>Metazoa</taxon>
        <taxon>Chordata</taxon>
        <taxon>Craniata</taxon>
        <taxon>Vertebrata</taxon>
        <taxon>Euteleostomi</taxon>
        <taxon>Actinopterygii</taxon>
        <taxon>Neopterygii</taxon>
        <taxon>Teleostei</taxon>
        <taxon>Neoteleostei</taxon>
        <taxon>Acanthomorphata</taxon>
        <taxon>Carangaria</taxon>
        <taxon>Carangiformes</taxon>
        <taxon>Carangidae</taxon>
        <taxon>Seriola</taxon>
    </lineage>
</organism>
<dbReference type="Proteomes" id="UP000261360">
    <property type="component" value="Unplaced"/>
</dbReference>
<dbReference type="InterPro" id="IPR014853">
    <property type="entry name" value="VWF/SSPO/ZAN-like_Cys-rich_dom"/>
</dbReference>
<dbReference type="SMART" id="SM00832">
    <property type="entry name" value="C8"/>
    <property type="match status" value="2"/>
</dbReference>
<dbReference type="FunFam" id="2.10.25.10:FF:000055">
    <property type="entry name" value="alpha-tectorin isoform X1"/>
    <property type="match status" value="1"/>
</dbReference>
<dbReference type="Pfam" id="PF01826">
    <property type="entry name" value="TIL"/>
    <property type="match status" value="1"/>
</dbReference>
<dbReference type="GO" id="GO:0005615">
    <property type="term" value="C:extracellular space"/>
    <property type="evidence" value="ECO:0007669"/>
    <property type="project" value="TreeGrafter"/>
</dbReference>
<keyword evidence="1" id="KW-1015">Disulfide bond</keyword>
<proteinExistence type="predicted"/>
<reference evidence="4" key="1">
    <citation type="submission" date="2025-08" db="UniProtKB">
        <authorList>
            <consortium name="Ensembl"/>
        </authorList>
    </citation>
    <scope>IDENTIFICATION</scope>
</reference>
<evidence type="ECO:0000313" key="4">
    <source>
        <dbReference type="Ensembl" id="ENSSLDP00000019419.1"/>
    </source>
</evidence>
<dbReference type="InterPro" id="IPR025615">
    <property type="entry name" value="TILa_dom"/>
</dbReference>
<keyword evidence="5" id="KW-1185">Reference proteome</keyword>
<dbReference type="InterPro" id="IPR050780">
    <property type="entry name" value="Mucin_vWF_Thrombospondin_sf"/>
</dbReference>
<keyword evidence="2" id="KW-0325">Glycoprotein</keyword>